<feature type="non-terminal residue" evidence="1">
    <location>
        <position position="350"/>
    </location>
</feature>
<sequence length="350" mass="40088">MIFFRHSLFAATEKFSVFNCYRKNFLLTFKPSLHWPLERVNHLDRLNFEPLTMTLIRKAVINNSAIYSFCRMPLQRTVSLYQPIISVQPTCVIFPLWRRPLSSYSVSHLTKAMDLITNGKEKHRLLDSDNEKENAVGIQRKLQLLNSPNGKSLVIILPWLLSRPKHIHKFAKLYLDYGFDVLTVKLTPWQLLWPVQGSQIVAGELISFLHHNQGYNTLLMHGFSIGGYLWGEALAQIVDDKEGRYKAILDRIVGHIWDSAADLQDIPVGFSRAMFPTNAVLRKGLERYTSYHLKTFHDAATAHYIRSSQMFHSGLVRSPAIMFFSKADPVGTVESNLSVKCDWEALGVKV</sequence>
<dbReference type="Pfam" id="PF05705">
    <property type="entry name" value="DUF829"/>
    <property type="match status" value="1"/>
</dbReference>
<dbReference type="InterPro" id="IPR029058">
    <property type="entry name" value="AB_hydrolase_fold"/>
</dbReference>
<keyword evidence="2" id="KW-1185">Reference proteome</keyword>
<reference evidence="1" key="2">
    <citation type="submission" date="2017-10" db="EMBL/GenBank/DDBJ databases">
        <title>Ladona fulva Genome sequencing and assembly.</title>
        <authorList>
            <person name="Murali S."/>
            <person name="Richards S."/>
            <person name="Bandaranaike D."/>
            <person name="Bellair M."/>
            <person name="Blankenburg K."/>
            <person name="Chao H."/>
            <person name="Dinh H."/>
            <person name="Doddapaneni H."/>
            <person name="Dugan-Rocha S."/>
            <person name="Elkadiri S."/>
            <person name="Gnanaolivu R."/>
            <person name="Hernandez B."/>
            <person name="Skinner E."/>
            <person name="Javaid M."/>
            <person name="Lee S."/>
            <person name="Li M."/>
            <person name="Ming W."/>
            <person name="Munidasa M."/>
            <person name="Muniz J."/>
            <person name="Nguyen L."/>
            <person name="Hughes D."/>
            <person name="Osuji N."/>
            <person name="Pu L.-L."/>
            <person name="Puazo M."/>
            <person name="Qu C."/>
            <person name="Quiroz J."/>
            <person name="Raj R."/>
            <person name="Weissenberger G."/>
            <person name="Xin Y."/>
            <person name="Zou X."/>
            <person name="Han Y."/>
            <person name="Worley K."/>
            <person name="Muzny D."/>
            <person name="Gibbs R."/>
        </authorList>
    </citation>
    <scope>NUCLEOTIDE SEQUENCE</scope>
    <source>
        <strain evidence="1">Sampled in the wild</strain>
    </source>
</reference>
<evidence type="ECO:0000313" key="2">
    <source>
        <dbReference type="Proteomes" id="UP000792457"/>
    </source>
</evidence>
<dbReference type="AlphaFoldDB" id="A0A8K0PBU1"/>
<dbReference type="InterPro" id="IPR008547">
    <property type="entry name" value="DUF829_TMEM53"/>
</dbReference>
<protein>
    <recommendedName>
        <fullName evidence="3">Transmembrane protein 53</fullName>
    </recommendedName>
</protein>
<dbReference type="Proteomes" id="UP000792457">
    <property type="component" value="Unassembled WGS sequence"/>
</dbReference>
<reference evidence="1" key="1">
    <citation type="submission" date="2013-04" db="EMBL/GenBank/DDBJ databases">
        <authorList>
            <person name="Qu J."/>
            <person name="Murali S.C."/>
            <person name="Bandaranaike D."/>
            <person name="Bellair M."/>
            <person name="Blankenburg K."/>
            <person name="Chao H."/>
            <person name="Dinh H."/>
            <person name="Doddapaneni H."/>
            <person name="Downs B."/>
            <person name="Dugan-Rocha S."/>
            <person name="Elkadiri S."/>
            <person name="Gnanaolivu R.D."/>
            <person name="Hernandez B."/>
            <person name="Javaid M."/>
            <person name="Jayaseelan J.C."/>
            <person name="Lee S."/>
            <person name="Li M."/>
            <person name="Ming W."/>
            <person name="Munidasa M."/>
            <person name="Muniz J."/>
            <person name="Nguyen L."/>
            <person name="Ongeri F."/>
            <person name="Osuji N."/>
            <person name="Pu L.-L."/>
            <person name="Puazo M."/>
            <person name="Qu C."/>
            <person name="Quiroz J."/>
            <person name="Raj R."/>
            <person name="Weissenberger G."/>
            <person name="Xin Y."/>
            <person name="Zou X."/>
            <person name="Han Y."/>
            <person name="Richards S."/>
            <person name="Worley K."/>
            <person name="Muzny D."/>
            <person name="Gibbs R."/>
        </authorList>
    </citation>
    <scope>NUCLEOTIDE SEQUENCE</scope>
    <source>
        <strain evidence="1">Sampled in the wild</strain>
    </source>
</reference>
<dbReference type="GO" id="GO:0017171">
    <property type="term" value="F:serine hydrolase activity"/>
    <property type="evidence" value="ECO:0007669"/>
    <property type="project" value="TreeGrafter"/>
</dbReference>
<gene>
    <name evidence="1" type="ORF">J437_LFUL002438</name>
</gene>
<dbReference type="PANTHER" id="PTHR20908:SF1">
    <property type="entry name" value="LD15586P"/>
    <property type="match status" value="1"/>
</dbReference>
<dbReference type="EMBL" id="KZ309230">
    <property type="protein sequence ID" value="KAG8237829.1"/>
    <property type="molecule type" value="Genomic_DNA"/>
</dbReference>
<dbReference type="OrthoDB" id="77878at2759"/>
<evidence type="ECO:0000313" key="1">
    <source>
        <dbReference type="EMBL" id="KAG8237829.1"/>
    </source>
</evidence>
<organism evidence="1 2">
    <name type="scientific">Ladona fulva</name>
    <name type="common">Scarce chaser dragonfly</name>
    <name type="synonym">Libellula fulva</name>
    <dbReference type="NCBI Taxonomy" id="123851"/>
    <lineage>
        <taxon>Eukaryota</taxon>
        <taxon>Metazoa</taxon>
        <taxon>Ecdysozoa</taxon>
        <taxon>Arthropoda</taxon>
        <taxon>Hexapoda</taxon>
        <taxon>Insecta</taxon>
        <taxon>Pterygota</taxon>
        <taxon>Palaeoptera</taxon>
        <taxon>Odonata</taxon>
        <taxon>Epiprocta</taxon>
        <taxon>Anisoptera</taxon>
        <taxon>Libelluloidea</taxon>
        <taxon>Libellulidae</taxon>
        <taxon>Ladona</taxon>
    </lineage>
</organism>
<dbReference type="SUPFAM" id="SSF53474">
    <property type="entry name" value="alpha/beta-Hydrolases"/>
    <property type="match status" value="1"/>
</dbReference>
<comment type="caution">
    <text evidence="1">The sequence shown here is derived from an EMBL/GenBank/DDBJ whole genome shotgun (WGS) entry which is preliminary data.</text>
</comment>
<name>A0A8K0PBU1_LADFU</name>
<accession>A0A8K0PBU1</accession>
<dbReference type="PANTHER" id="PTHR20908">
    <property type="entry name" value="LD15586P"/>
    <property type="match status" value="1"/>
</dbReference>
<evidence type="ECO:0008006" key="3">
    <source>
        <dbReference type="Google" id="ProtNLM"/>
    </source>
</evidence>
<proteinExistence type="predicted"/>